<reference evidence="2" key="1">
    <citation type="journal article" date="2019" name="Int. J. Syst. Evol. Microbiol.">
        <title>The Global Catalogue of Microorganisms (GCM) 10K type strain sequencing project: providing services to taxonomists for standard genome sequencing and annotation.</title>
        <authorList>
            <consortium name="The Broad Institute Genomics Platform"/>
            <consortium name="The Broad Institute Genome Sequencing Center for Infectious Disease"/>
            <person name="Wu L."/>
            <person name="Ma J."/>
        </authorList>
    </citation>
    <scope>NUCLEOTIDE SEQUENCE [LARGE SCALE GENOMIC DNA]</scope>
    <source>
        <strain evidence="2">CGMCC 4.7367</strain>
    </source>
</reference>
<keyword evidence="2" id="KW-1185">Reference proteome</keyword>
<organism evidence="1 2">
    <name type="scientific">Lentzea cavernae</name>
    <dbReference type="NCBI Taxonomy" id="2020703"/>
    <lineage>
        <taxon>Bacteria</taxon>
        <taxon>Bacillati</taxon>
        <taxon>Actinomycetota</taxon>
        <taxon>Actinomycetes</taxon>
        <taxon>Pseudonocardiales</taxon>
        <taxon>Pseudonocardiaceae</taxon>
        <taxon>Lentzea</taxon>
    </lineage>
</organism>
<name>A0ABQ3M2P9_9PSEU</name>
<evidence type="ECO:0000313" key="2">
    <source>
        <dbReference type="Proteomes" id="UP000605568"/>
    </source>
</evidence>
<accession>A0ABQ3M2P9</accession>
<proteinExistence type="predicted"/>
<evidence type="ECO:0000313" key="1">
    <source>
        <dbReference type="EMBL" id="GHH30345.1"/>
    </source>
</evidence>
<protein>
    <submittedName>
        <fullName evidence="1">Uncharacterized protein</fullName>
    </submittedName>
</protein>
<dbReference type="EMBL" id="BNAR01000001">
    <property type="protein sequence ID" value="GHH30345.1"/>
    <property type="molecule type" value="Genomic_DNA"/>
</dbReference>
<sequence>MLATTDAIGLAIRKKPSWNGETLISWVRNSEPNGSANAIDTPDTTLMTESWRKVRDRSGEDVLSLSAVTPQWCWLIRESGNQLSHYAGNISHNDDSTVAAVICTTPEQA</sequence>
<comment type="caution">
    <text evidence="1">The sequence shown here is derived from an EMBL/GenBank/DDBJ whole genome shotgun (WGS) entry which is preliminary data.</text>
</comment>
<dbReference type="Proteomes" id="UP000605568">
    <property type="component" value="Unassembled WGS sequence"/>
</dbReference>
<gene>
    <name evidence="1" type="ORF">GCM10017774_07840</name>
</gene>